<dbReference type="EMBL" id="JBJKTR010000011">
    <property type="protein sequence ID" value="KAL3353380.1"/>
    <property type="molecule type" value="Genomic_DNA"/>
</dbReference>
<evidence type="ECO:0000313" key="3">
    <source>
        <dbReference type="Proteomes" id="UP001627284"/>
    </source>
</evidence>
<comment type="caution">
    <text evidence="2">The sequence shown here is derived from an EMBL/GenBank/DDBJ whole genome shotgun (WGS) entry which is preliminary data.</text>
</comment>
<feature type="compositionally biased region" description="Basic residues" evidence="1">
    <location>
        <begin position="1"/>
        <end position="14"/>
    </location>
</feature>
<reference evidence="2 3" key="1">
    <citation type="submission" date="2024-05" db="EMBL/GenBank/DDBJ databases">
        <title>De novo assembly of an allotetraploid wild potato.</title>
        <authorList>
            <person name="Hosaka A.J."/>
        </authorList>
    </citation>
    <scope>NUCLEOTIDE SEQUENCE [LARGE SCALE GENOMIC DNA]</scope>
    <source>
        <tissue evidence="2">Young leaves</tissue>
    </source>
</reference>
<dbReference type="InterPro" id="IPR045284">
    <property type="entry name" value="At2g27730-like"/>
</dbReference>
<protein>
    <recommendedName>
        <fullName evidence="4">ATPase inhibitor</fullName>
    </recommendedName>
</protein>
<evidence type="ECO:0000256" key="1">
    <source>
        <dbReference type="SAM" id="MobiDB-lite"/>
    </source>
</evidence>
<dbReference type="AlphaFoldDB" id="A0ABD2TAU7"/>
<gene>
    <name evidence="2" type="ORF">AABB24_018221</name>
</gene>
<evidence type="ECO:0000313" key="2">
    <source>
        <dbReference type="EMBL" id="KAL3353380.1"/>
    </source>
</evidence>
<organism evidence="2 3">
    <name type="scientific">Solanum stoloniferum</name>
    <dbReference type="NCBI Taxonomy" id="62892"/>
    <lineage>
        <taxon>Eukaryota</taxon>
        <taxon>Viridiplantae</taxon>
        <taxon>Streptophyta</taxon>
        <taxon>Embryophyta</taxon>
        <taxon>Tracheophyta</taxon>
        <taxon>Spermatophyta</taxon>
        <taxon>Magnoliopsida</taxon>
        <taxon>eudicotyledons</taxon>
        <taxon>Gunneridae</taxon>
        <taxon>Pentapetalae</taxon>
        <taxon>asterids</taxon>
        <taxon>lamiids</taxon>
        <taxon>Solanales</taxon>
        <taxon>Solanaceae</taxon>
        <taxon>Solanoideae</taxon>
        <taxon>Solaneae</taxon>
        <taxon>Solanum</taxon>
    </lineage>
</organism>
<feature type="non-terminal residue" evidence="2">
    <location>
        <position position="1"/>
    </location>
</feature>
<evidence type="ECO:0008006" key="4">
    <source>
        <dbReference type="Google" id="ProtNLM"/>
    </source>
</evidence>
<dbReference type="PANTHER" id="PTHR33878">
    <property type="entry name" value="OS08G0559000 PROTEIN"/>
    <property type="match status" value="1"/>
</dbReference>
<feature type="region of interest" description="Disordered" evidence="1">
    <location>
        <begin position="1"/>
        <end position="45"/>
    </location>
</feature>
<feature type="compositionally biased region" description="Low complexity" evidence="1">
    <location>
        <begin position="19"/>
        <end position="28"/>
    </location>
</feature>
<dbReference type="Proteomes" id="UP001627284">
    <property type="component" value="Unassembled WGS sequence"/>
</dbReference>
<keyword evidence="3" id="KW-1185">Reference proteome</keyword>
<sequence length="102" mass="11894">TSRSIKHKKSRRKQNMAMRSVVSSSGVRRLMEGGGRSSISGLRYYSDSKGRIFSEEERAKEAVYIQKMERERMEKARKKAEKERAEREKADKQKAEEEAHKS</sequence>
<proteinExistence type="predicted"/>
<accession>A0ABD2TAU7</accession>
<feature type="region of interest" description="Disordered" evidence="1">
    <location>
        <begin position="71"/>
        <end position="102"/>
    </location>
</feature>
<name>A0ABD2TAU7_9SOLN</name>
<dbReference type="PANTHER" id="PTHR33878:SF4">
    <property type="entry name" value="OS08G0558900 PROTEIN"/>
    <property type="match status" value="1"/>
</dbReference>